<dbReference type="EMBL" id="BJNY01000002">
    <property type="protein sequence ID" value="GED04939.1"/>
    <property type="molecule type" value="Genomic_DNA"/>
</dbReference>
<evidence type="ECO:0000256" key="3">
    <source>
        <dbReference type="ARBA" id="ARBA00022691"/>
    </source>
</evidence>
<evidence type="ECO:0000313" key="5">
    <source>
        <dbReference type="EMBL" id="GED04939.1"/>
    </source>
</evidence>
<dbReference type="GO" id="GO:0008168">
    <property type="term" value="F:methyltransferase activity"/>
    <property type="evidence" value="ECO:0007669"/>
    <property type="project" value="UniProtKB-KW"/>
</dbReference>
<dbReference type="InterPro" id="IPR029063">
    <property type="entry name" value="SAM-dependent_MTases_sf"/>
</dbReference>
<gene>
    <name evidence="5" type="ORF">AUR04nite_04710</name>
</gene>
<dbReference type="Gene3D" id="3.40.50.150">
    <property type="entry name" value="Vaccinia Virus protein VP39"/>
    <property type="match status" value="1"/>
</dbReference>
<evidence type="ECO:0000313" key="6">
    <source>
        <dbReference type="Proteomes" id="UP000316612"/>
    </source>
</evidence>
<feature type="domain" description="Methyltransferase" evidence="4">
    <location>
        <begin position="61"/>
        <end position="156"/>
    </location>
</feature>
<keyword evidence="6" id="KW-1185">Reference proteome</keyword>
<dbReference type="RefSeq" id="WP_141361561.1">
    <property type="nucleotide sequence ID" value="NZ_BAAAJL010000003.1"/>
</dbReference>
<dbReference type="Proteomes" id="UP000316612">
    <property type="component" value="Unassembled WGS sequence"/>
</dbReference>
<organism evidence="5 6">
    <name type="scientific">Glutamicibacter uratoxydans</name>
    <name type="common">Arthrobacter uratoxydans</name>
    <dbReference type="NCBI Taxonomy" id="43667"/>
    <lineage>
        <taxon>Bacteria</taxon>
        <taxon>Bacillati</taxon>
        <taxon>Actinomycetota</taxon>
        <taxon>Actinomycetes</taxon>
        <taxon>Micrococcales</taxon>
        <taxon>Micrococcaceae</taxon>
        <taxon>Glutamicibacter</taxon>
    </lineage>
</organism>
<keyword evidence="1" id="KW-0489">Methyltransferase</keyword>
<dbReference type="CDD" id="cd02440">
    <property type="entry name" value="AdoMet_MTases"/>
    <property type="match status" value="1"/>
</dbReference>
<evidence type="ECO:0000259" key="4">
    <source>
        <dbReference type="Pfam" id="PF13649"/>
    </source>
</evidence>
<protein>
    <recommendedName>
        <fullName evidence="4">Methyltransferase domain-containing protein</fullName>
    </recommendedName>
</protein>
<dbReference type="PANTHER" id="PTHR43464:SF19">
    <property type="entry name" value="UBIQUINONE BIOSYNTHESIS O-METHYLTRANSFERASE, MITOCHONDRIAL"/>
    <property type="match status" value="1"/>
</dbReference>
<evidence type="ECO:0000256" key="2">
    <source>
        <dbReference type="ARBA" id="ARBA00022679"/>
    </source>
</evidence>
<accession>A0A4Y4DI45</accession>
<dbReference type="SUPFAM" id="SSF53335">
    <property type="entry name" value="S-adenosyl-L-methionine-dependent methyltransferases"/>
    <property type="match status" value="1"/>
</dbReference>
<dbReference type="PANTHER" id="PTHR43464">
    <property type="entry name" value="METHYLTRANSFERASE"/>
    <property type="match status" value="1"/>
</dbReference>
<dbReference type="GO" id="GO:0032259">
    <property type="term" value="P:methylation"/>
    <property type="evidence" value="ECO:0007669"/>
    <property type="project" value="UniProtKB-KW"/>
</dbReference>
<name>A0A4Y4DI45_GLUUR</name>
<proteinExistence type="predicted"/>
<evidence type="ECO:0000256" key="1">
    <source>
        <dbReference type="ARBA" id="ARBA00022603"/>
    </source>
</evidence>
<comment type="caution">
    <text evidence="5">The sequence shown here is derived from an EMBL/GenBank/DDBJ whole genome shotgun (WGS) entry which is preliminary data.</text>
</comment>
<keyword evidence="2" id="KW-0808">Transferase</keyword>
<dbReference type="AlphaFoldDB" id="A0A4Y4DI45"/>
<sequence length="237" mass="26475">MRALPRDDAAIEEMDRPDCSERLLRRTYAQFPLVNRAVGGWRKNYEQFIRPVLQRRRQARILDIGCGGGDIAVDLYRRALADGFSVAVRGIDPDPRAIDFARAAALSRGLPRQAVEFHRQNSTQLAAEGAAFDVVISNHLMHHLHPGELQQLMADSEKLCTEVAVHSDIRRSRAALGLFGAATLPLAGTSFIRRDGLTSIRRSFTAAELAQLARPGWQVEAGRPYRNLLTWRPDRDG</sequence>
<reference evidence="5 6" key="1">
    <citation type="submission" date="2019-06" db="EMBL/GenBank/DDBJ databases">
        <title>Whole genome shotgun sequence of Glutamicibacter uratoxydans NBRC 15515.</title>
        <authorList>
            <person name="Hosoyama A."/>
            <person name="Uohara A."/>
            <person name="Ohji S."/>
            <person name="Ichikawa N."/>
        </authorList>
    </citation>
    <scope>NUCLEOTIDE SEQUENCE [LARGE SCALE GENOMIC DNA]</scope>
    <source>
        <strain evidence="5 6">NBRC 15515</strain>
    </source>
</reference>
<dbReference type="OrthoDB" id="9800454at2"/>
<keyword evidence="3" id="KW-0949">S-adenosyl-L-methionine</keyword>
<dbReference type="Pfam" id="PF13649">
    <property type="entry name" value="Methyltransf_25"/>
    <property type="match status" value="1"/>
</dbReference>
<dbReference type="NCBIfam" id="NF004851">
    <property type="entry name" value="PRK06202.1"/>
    <property type="match status" value="1"/>
</dbReference>
<dbReference type="InterPro" id="IPR041698">
    <property type="entry name" value="Methyltransf_25"/>
</dbReference>